<feature type="region of interest" description="Disordered" evidence="1">
    <location>
        <begin position="131"/>
        <end position="170"/>
    </location>
</feature>
<name>K0SZF3_THAOC</name>
<protein>
    <submittedName>
        <fullName evidence="2">Uncharacterized protein</fullName>
    </submittedName>
</protein>
<proteinExistence type="predicted"/>
<evidence type="ECO:0000256" key="1">
    <source>
        <dbReference type="SAM" id="MobiDB-lite"/>
    </source>
</evidence>
<keyword evidence="3" id="KW-1185">Reference proteome</keyword>
<dbReference type="Proteomes" id="UP000266841">
    <property type="component" value="Unassembled WGS sequence"/>
</dbReference>
<sequence length="213" mass="23207">MLSISIKFAVVAGNSETTTTPRSRPGTSDGARLRRPWTRALSTKCSPRPIPQRQYAKQRTCRCLTTGGDRASAWNTKTDALQVLFCTPTSPSPTHHHSQNGEWGMGVGWAYDPGKGPPKTRAGHVLPPQCGGNSNHPYEDNAKSTWQTSKTGKTRPTARAPQPPNPSGSSVEVFDLIALWTQLSTGINYCWTSDEPPGPAFIILIQQQPTRTQ</sequence>
<feature type="region of interest" description="Disordered" evidence="1">
    <location>
        <begin position="13"/>
        <end position="33"/>
    </location>
</feature>
<dbReference type="EMBL" id="AGNL01008619">
    <property type="protein sequence ID" value="EJK70384.1"/>
    <property type="molecule type" value="Genomic_DNA"/>
</dbReference>
<reference evidence="2 3" key="1">
    <citation type="journal article" date="2012" name="Genome Biol.">
        <title>Genome and low-iron response of an oceanic diatom adapted to chronic iron limitation.</title>
        <authorList>
            <person name="Lommer M."/>
            <person name="Specht M."/>
            <person name="Roy A.S."/>
            <person name="Kraemer L."/>
            <person name="Andreson R."/>
            <person name="Gutowska M.A."/>
            <person name="Wolf J."/>
            <person name="Bergner S.V."/>
            <person name="Schilhabel M.B."/>
            <person name="Klostermeier U.C."/>
            <person name="Beiko R.G."/>
            <person name="Rosenstiel P."/>
            <person name="Hippler M."/>
            <person name="Laroche J."/>
        </authorList>
    </citation>
    <scope>NUCLEOTIDE SEQUENCE [LARGE SCALE GENOMIC DNA]</scope>
    <source>
        <strain evidence="2 3">CCMP1005</strain>
    </source>
</reference>
<feature type="compositionally biased region" description="Low complexity" evidence="1">
    <location>
        <begin position="17"/>
        <end position="28"/>
    </location>
</feature>
<accession>K0SZF3</accession>
<evidence type="ECO:0000313" key="2">
    <source>
        <dbReference type="EMBL" id="EJK70384.1"/>
    </source>
</evidence>
<organism evidence="2 3">
    <name type="scientific">Thalassiosira oceanica</name>
    <name type="common">Marine diatom</name>
    <dbReference type="NCBI Taxonomy" id="159749"/>
    <lineage>
        <taxon>Eukaryota</taxon>
        <taxon>Sar</taxon>
        <taxon>Stramenopiles</taxon>
        <taxon>Ochrophyta</taxon>
        <taxon>Bacillariophyta</taxon>
        <taxon>Coscinodiscophyceae</taxon>
        <taxon>Thalassiosirophycidae</taxon>
        <taxon>Thalassiosirales</taxon>
        <taxon>Thalassiosiraceae</taxon>
        <taxon>Thalassiosira</taxon>
    </lineage>
</organism>
<gene>
    <name evidence="2" type="ORF">THAOC_08262</name>
</gene>
<evidence type="ECO:0000313" key="3">
    <source>
        <dbReference type="Proteomes" id="UP000266841"/>
    </source>
</evidence>
<comment type="caution">
    <text evidence="2">The sequence shown here is derived from an EMBL/GenBank/DDBJ whole genome shotgun (WGS) entry which is preliminary data.</text>
</comment>
<dbReference type="AlphaFoldDB" id="K0SZF3"/>